<name>A0A0U2YKH6_9BACL</name>
<dbReference type="InterPro" id="IPR003673">
    <property type="entry name" value="CoA-Trfase_fam_III"/>
</dbReference>
<dbReference type="Gene3D" id="3.30.1540.10">
    <property type="entry name" value="formyl-coa transferase, domain 3"/>
    <property type="match status" value="1"/>
</dbReference>
<organism evidence="1 2">
    <name type="scientific">Planococcus rifietoensis</name>
    <dbReference type="NCBI Taxonomy" id="200991"/>
    <lineage>
        <taxon>Bacteria</taxon>
        <taxon>Bacillati</taxon>
        <taxon>Bacillota</taxon>
        <taxon>Bacilli</taxon>
        <taxon>Bacillales</taxon>
        <taxon>Caryophanaceae</taxon>
        <taxon>Planococcus</taxon>
    </lineage>
</organism>
<dbReference type="SUPFAM" id="SSF89796">
    <property type="entry name" value="CoA-transferase family III (CaiB/BaiF)"/>
    <property type="match status" value="1"/>
</dbReference>
<evidence type="ECO:0000313" key="1">
    <source>
        <dbReference type="EMBL" id="ALS75130.1"/>
    </source>
</evidence>
<dbReference type="Pfam" id="PF02515">
    <property type="entry name" value="CoA_transf_3"/>
    <property type="match status" value="1"/>
</dbReference>
<dbReference type="RefSeq" id="WP_058381837.1">
    <property type="nucleotide sequence ID" value="NZ_CP013659.2"/>
</dbReference>
<dbReference type="InterPro" id="IPR023606">
    <property type="entry name" value="CoA-Trfase_III_dom_1_sf"/>
</dbReference>
<dbReference type="InterPro" id="IPR044855">
    <property type="entry name" value="CoA-Trfase_III_dom3_sf"/>
</dbReference>
<dbReference type="GO" id="GO:0003824">
    <property type="term" value="F:catalytic activity"/>
    <property type="evidence" value="ECO:0007669"/>
    <property type="project" value="InterPro"/>
</dbReference>
<sequence>MEKALTGVRVLDVTYYVPGPFAGMRLAELGADVLKIEPPTGDPSRGMGGGLVHSAHNAGKQIVQLDLKSESGKREMLELVRSADALIETFRPGVMKKLGLDYESVKNYKGDIVYCSLSGYGQAGELAYLGSHDLNYLALSGALDQLRDKAGRPVHPTHTLADYTGGLLASEQILAALIRKFRTGDGAYLDIALAEVMAAFLPNHDAYMKAGLSDHGVPEISGGRISYAIYETKDGRFVTLGALEEKFWRNFCELAGRPDWLSWGECAPGTPEHGQVEAFFKSKSWQEWYGLSLVHDCCLAPVLTADERHRHPFFLGRASGAKTSKVRETEAADRRS</sequence>
<keyword evidence="2" id="KW-1185">Reference proteome</keyword>
<reference evidence="1" key="1">
    <citation type="submission" date="2016-01" db="EMBL/GenBank/DDBJ databases">
        <title>Complete genome of Planococcus rifietoensis type strain M8.</title>
        <authorList>
            <person name="See-Too W.S."/>
        </authorList>
    </citation>
    <scope>NUCLEOTIDE SEQUENCE [LARGE SCALE GENOMIC DNA]</scope>
    <source>
        <strain evidence="1">M8</strain>
    </source>
</reference>
<dbReference type="InterPro" id="IPR050509">
    <property type="entry name" value="CoA-transferase_III"/>
</dbReference>
<dbReference type="Gene3D" id="3.40.50.10540">
    <property type="entry name" value="Crotonobetainyl-coa:carnitine coa-transferase, domain 1"/>
    <property type="match status" value="1"/>
</dbReference>
<proteinExistence type="predicted"/>
<dbReference type="EMBL" id="CP013659">
    <property type="protein sequence ID" value="ALS75130.1"/>
    <property type="molecule type" value="Genomic_DNA"/>
</dbReference>
<dbReference type="KEGG" id="prt:AUC31_07830"/>
<gene>
    <name evidence="1" type="ORF">AUC31_07830</name>
</gene>
<dbReference type="PANTHER" id="PTHR48228">
    <property type="entry name" value="SUCCINYL-COA--D-CITRAMALATE COA-TRANSFERASE"/>
    <property type="match status" value="1"/>
</dbReference>
<dbReference type="OrthoDB" id="9797653at2"/>
<dbReference type="Proteomes" id="UP000067683">
    <property type="component" value="Chromosome"/>
</dbReference>
<dbReference type="AlphaFoldDB" id="A0A0U2YKH6"/>
<evidence type="ECO:0000313" key="2">
    <source>
        <dbReference type="Proteomes" id="UP000067683"/>
    </source>
</evidence>
<accession>A0A0U2YKH6</accession>
<dbReference type="STRING" id="200991.AUC31_07830"/>
<protein>
    <submittedName>
        <fullName evidence="1">Alpha-methylacyl-CoA racemase</fullName>
    </submittedName>
</protein>
<dbReference type="PANTHER" id="PTHR48228:SF5">
    <property type="entry name" value="ALPHA-METHYLACYL-COA RACEMASE"/>
    <property type="match status" value="1"/>
</dbReference>